<dbReference type="AlphaFoldDB" id="A0A842IBS2"/>
<evidence type="ECO:0000256" key="1">
    <source>
        <dbReference type="SAM" id="MobiDB-lite"/>
    </source>
</evidence>
<feature type="transmembrane region" description="Helical" evidence="2">
    <location>
        <begin position="139"/>
        <end position="157"/>
    </location>
</feature>
<keyword evidence="2" id="KW-0472">Membrane</keyword>
<evidence type="ECO:0000313" key="5">
    <source>
        <dbReference type="Proteomes" id="UP000555411"/>
    </source>
</evidence>
<accession>A0A842IBS2</accession>
<protein>
    <submittedName>
        <fullName evidence="4">LytTR family transcriptional regulator</fullName>
    </submittedName>
</protein>
<feature type="transmembrane region" description="Helical" evidence="2">
    <location>
        <begin position="42"/>
        <end position="63"/>
    </location>
</feature>
<sequence>MPPPIPETSRPATGRRLCLAFLGGWQREIGTQEITLVLRHPYVMGFYLVVAGLDLLIGFARLPHGSVEATTNLRIPITFLGVSAGLAAAILTLHLAARFGPRKGAKRGAVRVHLSLPLLICILVAQGTEALLLRHLLGIPYPSAGFALAIVLAFQLLGEGYFHFGLRPLADRILRDIRTEPLDAGDSLPAPAAPAATLVSGPVSVPADTVLRLSAQGNYVQLFTGSGTRLLPGPLSSLVEQLPQGMGCLVHRSEWVATRMVASASRQGRSITLSLRDGETVRVASSRTDEVRDWLAQFPAPPRRRRDQSTGGGDTKRQSRPAPVTTTSAIGGTAPSAPSASVTPTKS</sequence>
<feature type="domain" description="HTH LytTR-type" evidence="3">
    <location>
        <begin position="193"/>
        <end position="297"/>
    </location>
</feature>
<keyword evidence="5" id="KW-1185">Reference proteome</keyword>
<comment type="caution">
    <text evidence="4">The sequence shown here is derived from an EMBL/GenBank/DDBJ whole genome shotgun (WGS) entry which is preliminary data.</text>
</comment>
<feature type="compositionally biased region" description="Polar residues" evidence="1">
    <location>
        <begin position="324"/>
        <end position="347"/>
    </location>
</feature>
<dbReference type="Gene3D" id="2.40.50.1020">
    <property type="entry name" value="LytTr DNA-binding domain"/>
    <property type="match status" value="1"/>
</dbReference>
<feature type="transmembrane region" description="Helical" evidence="2">
    <location>
        <begin position="108"/>
        <end position="127"/>
    </location>
</feature>
<reference evidence="4 5" key="1">
    <citation type="journal article" date="2017" name="Int. J. Syst. Evol. Microbiol.">
        <title>Gemmobacter straminiformis sp. nov., isolated from an artificial fountain.</title>
        <authorList>
            <person name="Kang J.Y."/>
            <person name="Kim M.J."/>
            <person name="Chun J."/>
            <person name="Son K.P."/>
            <person name="Jahng K.Y."/>
        </authorList>
    </citation>
    <scope>NUCLEOTIDE SEQUENCE [LARGE SCALE GENOMIC DNA]</scope>
    <source>
        <strain evidence="4 5">CAM-8</strain>
    </source>
</reference>
<evidence type="ECO:0000259" key="3">
    <source>
        <dbReference type="PROSITE" id="PS50930"/>
    </source>
</evidence>
<evidence type="ECO:0000313" key="4">
    <source>
        <dbReference type="EMBL" id="MBC2837135.1"/>
    </source>
</evidence>
<keyword evidence="2" id="KW-1133">Transmembrane helix</keyword>
<dbReference type="RefSeq" id="WP_185798745.1">
    <property type="nucleotide sequence ID" value="NZ_JACLQD010000005.1"/>
</dbReference>
<dbReference type="SMART" id="SM00850">
    <property type="entry name" value="LytTR"/>
    <property type="match status" value="1"/>
</dbReference>
<dbReference type="EMBL" id="JACLQD010000005">
    <property type="protein sequence ID" value="MBC2837135.1"/>
    <property type="molecule type" value="Genomic_DNA"/>
</dbReference>
<dbReference type="GO" id="GO:0003677">
    <property type="term" value="F:DNA binding"/>
    <property type="evidence" value="ECO:0007669"/>
    <property type="project" value="InterPro"/>
</dbReference>
<dbReference type="InterPro" id="IPR007492">
    <property type="entry name" value="LytTR_DNA-bd_dom"/>
</dbReference>
<dbReference type="Pfam" id="PF04397">
    <property type="entry name" value="LytTR"/>
    <property type="match status" value="1"/>
</dbReference>
<evidence type="ECO:0000256" key="2">
    <source>
        <dbReference type="SAM" id="Phobius"/>
    </source>
</evidence>
<dbReference type="Proteomes" id="UP000555411">
    <property type="component" value="Unassembled WGS sequence"/>
</dbReference>
<keyword evidence="2" id="KW-0812">Transmembrane</keyword>
<feature type="transmembrane region" description="Helical" evidence="2">
    <location>
        <begin position="75"/>
        <end position="96"/>
    </location>
</feature>
<organism evidence="4 5">
    <name type="scientific">Paragemmobacter straminiformis</name>
    <dbReference type="NCBI Taxonomy" id="2045119"/>
    <lineage>
        <taxon>Bacteria</taxon>
        <taxon>Pseudomonadati</taxon>
        <taxon>Pseudomonadota</taxon>
        <taxon>Alphaproteobacteria</taxon>
        <taxon>Rhodobacterales</taxon>
        <taxon>Paracoccaceae</taxon>
        <taxon>Paragemmobacter</taxon>
    </lineage>
</organism>
<dbReference type="PROSITE" id="PS50930">
    <property type="entry name" value="HTH_LYTTR"/>
    <property type="match status" value="1"/>
</dbReference>
<gene>
    <name evidence="4" type="ORF">H7F16_16580</name>
</gene>
<feature type="region of interest" description="Disordered" evidence="1">
    <location>
        <begin position="292"/>
        <end position="347"/>
    </location>
</feature>
<name>A0A842IBS2_9RHOB</name>
<proteinExistence type="predicted"/>